<accession>A0A5E6MPP0</accession>
<dbReference type="InterPro" id="IPR008309">
    <property type="entry name" value="YdbL"/>
</dbReference>
<dbReference type="OrthoDB" id="191000at2"/>
<dbReference type="AlphaFoldDB" id="A0A5E6MPP0"/>
<feature type="region of interest" description="Disordered" evidence="1">
    <location>
        <begin position="139"/>
        <end position="163"/>
    </location>
</feature>
<evidence type="ECO:0000313" key="4">
    <source>
        <dbReference type="Proteomes" id="UP000334923"/>
    </source>
</evidence>
<evidence type="ECO:0000256" key="1">
    <source>
        <dbReference type="SAM" id="MobiDB-lite"/>
    </source>
</evidence>
<dbReference type="EMBL" id="CABFVA020000116">
    <property type="protein sequence ID" value="VVM07999.1"/>
    <property type="molecule type" value="Genomic_DNA"/>
</dbReference>
<sequence length="163" mass="18619">MSKLLFTLPLLVALSACAQLQLRSSQPLFFDVDLDTEIRSPPLQSGARAPASNLQQRRRMRMAEVQSLKNARIIGETRNGYLQFVAEPQESAYRSYAVRIVEEENRSRYLFYSAEARKQGESLSRVEAHYGERWQDDAFPGEYVQMPDGSWSKKEEPGEGKRG</sequence>
<keyword evidence="2" id="KW-0732">Signal</keyword>
<gene>
    <name evidence="3" type="ORF">MAMT_02044</name>
</gene>
<keyword evidence="4" id="KW-1185">Reference proteome</keyword>
<reference evidence="3 4" key="1">
    <citation type="submission" date="2019-09" db="EMBL/GenBank/DDBJ databases">
        <authorList>
            <person name="Cremers G."/>
        </authorList>
    </citation>
    <scope>NUCLEOTIDE SEQUENCE [LARGE SCALE GENOMIC DNA]</scope>
    <source>
        <strain evidence="3">4A</strain>
    </source>
</reference>
<dbReference type="PROSITE" id="PS51257">
    <property type="entry name" value="PROKAR_LIPOPROTEIN"/>
    <property type="match status" value="1"/>
</dbReference>
<protein>
    <submittedName>
        <fullName evidence="3">Uncharacterized protein</fullName>
    </submittedName>
</protein>
<dbReference type="RefSeq" id="WP_142660878.1">
    <property type="nucleotide sequence ID" value="NZ_CABFVA020000116.1"/>
</dbReference>
<feature type="signal peptide" evidence="2">
    <location>
        <begin position="1"/>
        <end position="18"/>
    </location>
</feature>
<organism evidence="3 4">
    <name type="scientific">Methylacidimicrobium tartarophylax</name>
    <dbReference type="NCBI Taxonomy" id="1041768"/>
    <lineage>
        <taxon>Bacteria</taxon>
        <taxon>Pseudomonadati</taxon>
        <taxon>Verrucomicrobiota</taxon>
        <taxon>Methylacidimicrobium</taxon>
    </lineage>
</organism>
<evidence type="ECO:0000256" key="2">
    <source>
        <dbReference type="SAM" id="SignalP"/>
    </source>
</evidence>
<dbReference type="Proteomes" id="UP000334923">
    <property type="component" value="Unassembled WGS sequence"/>
</dbReference>
<proteinExistence type="predicted"/>
<name>A0A5E6MPP0_9BACT</name>
<feature type="chain" id="PRO_5022927570" evidence="2">
    <location>
        <begin position="19"/>
        <end position="163"/>
    </location>
</feature>
<feature type="compositionally biased region" description="Basic and acidic residues" evidence="1">
    <location>
        <begin position="151"/>
        <end position="163"/>
    </location>
</feature>
<dbReference type="Pfam" id="PF07027">
    <property type="entry name" value="DUF1318"/>
    <property type="match status" value="1"/>
</dbReference>
<evidence type="ECO:0000313" key="3">
    <source>
        <dbReference type="EMBL" id="VVM07999.1"/>
    </source>
</evidence>